<accession>C1MKU8</accession>
<dbReference type="EMBL" id="GG663736">
    <property type="protein sequence ID" value="EEH59825.1"/>
    <property type="molecule type" value="Genomic_DNA"/>
</dbReference>
<proteinExistence type="inferred from homology"/>
<dbReference type="InterPro" id="IPR013037">
    <property type="entry name" value="Clathrin_b-adaptin_app_Ig-like"/>
</dbReference>
<reference evidence="7 8" key="1">
    <citation type="journal article" date="2009" name="Science">
        <title>Green evolution and dynamic adaptations revealed by genomes of the marine picoeukaryotes Micromonas.</title>
        <authorList>
            <person name="Worden A.Z."/>
            <person name="Lee J.H."/>
            <person name="Mock T."/>
            <person name="Rouze P."/>
            <person name="Simmons M.P."/>
            <person name="Aerts A.L."/>
            <person name="Allen A.E."/>
            <person name="Cuvelier M.L."/>
            <person name="Derelle E."/>
            <person name="Everett M.V."/>
            <person name="Foulon E."/>
            <person name="Grimwood J."/>
            <person name="Gundlach H."/>
            <person name="Henrissat B."/>
            <person name="Napoli C."/>
            <person name="McDonald S.M."/>
            <person name="Parker M.S."/>
            <person name="Rombauts S."/>
            <person name="Salamov A."/>
            <person name="Von Dassow P."/>
            <person name="Badger J.H."/>
            <person name="Coutinho P.M."/>
            <person name="Demir E."/>
            <person name="Dubchak I."/>
            <person name="Gentemann C."/>
            <person name="Eikrem W."/>
            <person name="Gready J.E."/>
            <person name="John U."/>
            <person name="Lanier W."/>
            <person name="Lindquist E.A."/>
            <person name="Lucas S."/>
            <person name="Mayer K.F."/>
            <person name="Moreau H."/>
            <person name="Not F."/>
            <person name="Otillar R."/>
            <person name="Panaud O."/>
            <person name="Pangilinan J."/>
            <person name="Paulsen I."/>
            <person name="Piegu B."/>
            <person name="Poliakov A."/>
            <person name="Robbens S."/>
            <person name="Schmutz J."/>
            <person name="Toulza E."/>
            <person name="Wyss T."/>
            <person name="Zelensky A."/>
            <person name="Zhou K."/>
            <person name="Armbrust E.V."/>
            <person name="Bhattacharya D."/>
            <person name="Goodenough U.W."/>
            <person name="Van de Peer Y."/>
            <person name="Grigoriev I.V."/>
        </authorList>
    </citation>
    <scope>NUCLEOTIDE SEQUENCE [LARGE SCALE GENOMIC DNA]</scope>
    <source>
        <strain evidence="7 8">CCMP1545</strain>
    </source>
</reference>
<dbReference type="InterPro" id="IPR015151">
    <property type="entry name" value="B-adaptin_app_sub_C"/>
</dbReference>
<dbReference type="STRING" id="564608.C1MKU8"/>
<protein>
    <submittedName>
        <fullName evidence="7">Predicted protein</fullName>
    </submittedName>
</protein>
<keyword evidence="4" id="KW-0653">Protein transport</keyword>
<evidence type="ECO:0000256" key="4">
    <source>
        <dbReference type="ARBA" id="ARBA00022927"/>
    </source>
</evidence>
<keyword evidence="5" id="KW-0472">Membrane</keyword>
<gene>
    <name evidence="7" type="ORF">MICPUCDRAFT_55467</name>
</gene>
<dbReference type="OMA" id="XYESIIA"/>
<evidence type="ECO:0000313" key="8">
    <source>
        <dbReference type="Proteomes" id="UP000001876"/>
    </source>
</evidence>
<dbReference type="Gene3D" id="2.60.40.1150">
    <property type="match status" value="1"/>
</dbReference>
<evidence type="ECO:0000259" key="6">
    <source>
        <dbReference type="SMART" id="SM01020"/>
    </source>
</evidence>
<dbReference type="GO" id="GO:0030131">
    <property type="term" value="C:clathrin adaptor complex"/>
    <property type="evidence" value="ECO:0007669"/>
    <property type="project" value="InterPro"/>
</dbReference>
<dbReference type="Gene3D" id="3.30.310.10">
    <property type="entry name" value="TATA-Binding Protein"/>
    <property type="match status" value="1"/>
</dbReference>
<dbReference type="Pfam" id="PF01602">
    <property type="entry name" value="Adaptin_N"/>
    <property type="match status" value="1"/>
</dbReference>
<dbReference type="Pfam" id="PF09066">
    <property type="entry name" value="B2-adapt-app_C"/>
    <property type="match status" value="1"/>
</dbReference>
<dbReference type="KEGG" id="mpp:MICPUCDRAFT_55467"/>
<dbReference type="GO" id="GO:0016192">
    <property type="term" value="P:vesicle-mediated transport"/>
    <property type="evidence" value="ECO:0007669"/>
    <property type="project" value="InterPro"/>
</dbReference>
<dbReference type="InterPro" id="IPR012295">
    <property type="entry name" value="TBP_dom_sf"/>
</dbReference>
<keyword evidence="3" id="KW-0813">Transport</keyword>
<feature type="domain" description="Beta-adaptin appendage C-terminal subdomain" evidence="6">
    <location>
        <begin position="788"/>
        <end position="902"/>
    </location>
</feature>
<dbReference type="RefSeq" id="XP_003056449.1">
    <property type="nucleotide sequence ID" value="XM_003056403.1"/>
</dbReference>
<dbReference type="AlphaFoldDB" id="C1MKU8"/>
<comment type="similarity">
    <text evidence="2">Belongs to the adaptor complexes large subunit family.</text>
</comment>
<sequence length="904" mass="101550">MTSRSDARYFTSQKKGEVAEWRDEIHDPDRDKRKNAVKKAVIAAMTVGKDVSMLFTDVVNCGQTDSVELKKLVYLYLINYAKTQPDLAILAVNTFVKDSQDPNPLIRALAVRTMGCIRVSKIIEYLCDPLHKALLDPYVRKTAAICVAKLYDAGPEMVTEHGFVDHLRELLDDSNPMVVANSVAALAEIREKSCSPDSTVGLDSKVVHKLLAALNECTEWGQVFILDTLSSYVSQGDQGAERVIERVLPRLQHANCAVVLSAVKVIVVQLEDLRDPARVQQLVRKLAPSLVTLLSAEAEIQYVALRNINLIIQKYPDILKSEVKVFFCKYNDPIFVKQEKIETILATERNIDQVLLEFKEYSKEVDVEFVKKAVQAIGRCAISIEQAAERCISVLLELIETKVNYVVQESIVVIKHIFRRYPNQYEGIIECLCDSLDTLDEPEAKSSMIWIIGEYAERIDNAEELLEAFLDTFLEETPEVQLQLLTSTVKLFLKKPATGPQILIQNVLHQATIETDNPDLRDRAFVYWRLLSSDPESAKDVVLAMKPTIRDDLTNSPQTELLQGFLRQLSTLSSIYHKLPPLFVPHDPLRTRLLYGQSGETKNTGLDGSLTNLHENQEIVSGKKANPDPLVDLMDGTNLKEEKLGNSKNADTIQLADPVTNEFRLFYPSESTLLSADKGAGLEISGVIMRGEDNLPCYSLKLTNHTSVHIDHFQFQFNKNSFMLAPCSQLQYSKVAPNESFRCLLRLSFSGSSSEKTASPWLQVAVKSSHQCGEVFYFNDRVPLESVLLPEGRLEYEKFVQLWNCATDEYVAQCQMSELLTPEAVIRAFDSLNVFACSPASFSESDNSSVYLSAKAPGPHEEQWILVKITFTSTVGYLEISSRSFIKGYADMIYNSLRRLLLGL</sequence>
<evidence type="ECO:0000256" key="3">
    <source>
        <dbReference type="ARBA" id="ARBA00022448"/>
    </source>
</evidence>
<dbReference type="InterPro" id="IPR026739">
    <property type="entry name" value="AP_beta"/>
</dbReference>
<dbReference type="GeneID" id="9681981"/>
<evidence type="ECO:0000256" key="1">
    <source>
        <dbReference type="ARBA" id="ARBA00004308"/>
    </source>
</evidence>
<organism evidence="8">
    <name type="scientific">Micromonas pusilla (strain CCMP1545)</name>
    <name type="common">Picoplanktonic green alga</name>
    <dbReference type="NCBI Taxonomy" id="564608"/>
    <lineage>
        <taxon>Eukaryota</taxon>
        <taxon>Viridiplantae</taxon>
        <taxon>Chlorophyta</taxon>
        <taxon>Mamiellophyceae</taxon>
        <taxon>Mamiellales</taxon>
        <taxon>Mamiellaceae</taxon>
        <taxon>Micromonas</taxon>
    </lineage>
</organism>
<evidence type="ECO:0000256" key="2">
    <source>
        <dbReference type="ARBA" id="ARBA00006613"/>
    </source>
</evidence>
<dbReference type="OrthoDB" id="10254310at2759"/>
<evidence type="ECO:0000313" key="7">
    <source>
        <dbReference type="EMBL" id="EEH59825.1"/>
    </source>
</evidence>
<dbReference type="Proteomes" id="UP000001876">
    <property type="component" value="Unassembled WGS sequence"/>
</dbReference>
<dbReference type="eggNOG" id="KOG1061">
    <property type="taxonomic scope" value="Eukaryota"/>
</dbReference>
<keyword evidence="8" id="KW-1185">Reference proteome</keyword>
<name>C1MKU8_MICPC</name>
<dbReference type="SUPFAM" id="SSF48371">
    <property type="entry name" value="ARM repeat"/>
    <property type="match status" value="1"/>
</dbReference>
<comment type="subcellular location">
    <subcellularLocation>
        <location evidence="1">Endomembrane system</location>
    </subcellularLocation>
</comment>
<dbReference type="InterPro" id="IPR002553">
    <property type="entry name" value="Clathrin/coatomer_adapt-like_N"/>
</dbReference>
<dbReference type="InterPro" id="IPR013041">
    <property type="entry name" value="Clathrin_app_Ig-like_sf"/>
</dbReference>
<dbReference type="SMART" id="SM01020">
    <property type="entry name" value="B2-adapt-app_C"/>
    <property type="match status" value="1"/>
</dbReference>
<dbReference type="GO" id="GO:0006886">
    <property type="term" value="P:intracellular protein transport"/>
    <property type="evidence" value="ECO:0007669"/>
    <property type="project" value="InterPro"/>
</dbReference>
<evidence type="ECO:0000256" key="5">
    <source>
        <dbReference type="ARBA" id="ARBA00023136"/>
    </source>
</evidence>
<dbReference type="SUPFAM" id="SSF49348">
    <property type="entry name" value="Clathrin adaptor appendage domain"/>
    <property type="match status" value="1"/>
</dbReference>
<dbReference type="GO" id="GO:0012505">
    <property type="term" value="C:endomembrane system"/>
    <property type="evidence" value="ECO:0007669"/>
    <property type="project" value="UniProtKB-SubCell"/>
</dbReference>
<dbReference type="Gene3D" id="1.25.10.10">
    <property type="entry name" value="Leucine-rich Repeat Variant"/>
    <property type="match status" value="1"/>
</dbReference>
<dbReference type="InterPro" id="IPR011989">
    <property type="entry name" value="ARM-like"/>
</dbReference>
<dbReference type="InterPro" id="IPR016024">
    <property type="entry name" value="ARM-type_fold"/>
</dbReference>
<dbReference type="PANTHER" id="PTHR11134">
    <property type="entry name" value="ADAPTOR COMPLEX SUBUNIT BETA FAMILY MEMBER"/>
    <property type="match status" value="1"/>
</dbReference>